<dbReference type="EMBL" id="QGKS01000105">
    <property type="protein sequence ID" value="PWR16689.1"/>
    <property type="molecule type" value="Genomic_DNA"/>
</dbReference>
<evidence type="ECO:0000259" key="2">
    <source>
        <dbReference type="Pfam" id="PF03703"/>
    </source>
</evidence>
<feature type="region of interest" description="Disordered" evidence="1">
    <location>
        <begin position="65"/>
        <end position="94"/>
    </location>
</feature>
<evidence type="ECO:0000259" key="3">
    <source>
        <dbReference type="Pfam" id="PF09851"/>
    </source>
</evidence>
<feature type="region of interest" description="Disordered" evidence="1">
    <location>
        <begin position="1"/>
        <end position="26"/>
    </location>
</feature>
<name>A0A317DPK1_9ACTN</name>
<evidence type="ECO:0000313" key="4">
    <source>
        <dbReference type="EMBL" id="PWR16689.1"/>
    </source>
</evidence>
<organism evidence="4 5">
    <name type="scientific">Micromonospora sicca</name>
    <dbReference type="NCBI Taxonomy" id="2202420"/>
    <lineage>
        <taxon>Bacteria</taxon>
        <taxon>Bacillati</taxon>
        <taxon>Actinomycetota</taxon>
        <taxon>Actinomycetes</taxon>
        <taxon>Micromonosporales</taxon>
        <taxon>Micromonosporaceae</taxon>
        <taxon>Micromonospora</taxon>
    </lineage>
</organism>
<feature type="domain" description="SHOCT" evidence="3">
    <location>
        <begin position="239"/>
        <end position="266"/>
    </location>
</feature>
<dbReference type="InterPro" id="IPR005182">
    <property type="entry name" value="YdbS-like_PH"/>
</dbReference>
<evidence type="ECO:0000256" key="1">
    <source>
        <dbReference type="SAM" id="MobiDB-lite"/>
    </source>
</evidence>
<dbReference type="Pfam" id="PF03703">
    <property type="entry name" value="bPH_2"/>
    <property type="match status" value="1"/>
</dbReference>
<dbReference type="Proteomes" id="UP000246050">
    <property type="component" value="Unassembled WGS sequence"/>
</dbReference>
<comment type="caution">
    <text evidence="4">The sequence shown here is derived from an EMBL/GenBank/DDBJ whole genome shotgun (WGS) entry which is preliminary data.</text>
</comment>
<dbReference type="OrthoDB" id="4966970at2"/>
<dbReference type="InterPro" id="IPR018649">
    <property type="entry name" value="SHOCT"/>
</dbReference>
<reference evidence="4 5" key="1">
    <citation type="submission" date="2018-05" db="EMBL/GenBank/DDBJ databases">
        <title>Micromonosporas from Atacama Desert.</title>
        <authorList>
            <person name="Carro L."/>
            <person name="Golinska P."/>
            <person name="Klenk H.-P."/>
            <person name="Goodfellow M."/>
        </authorList>
    </citation>
    <scope>NUCLEOTIDE SEQUENCE [LARGE SCALE GENOMIC DNA]</scope>
    <source>
        <strain evidence="4 5">4G51</strain>
    </source>
</reference>
<sequence length="269" mass="28744">MALRFNTPPGWPAAPEGWLPPAGWQPDPTWPVPPVGWQLYVDDAAPQAPMNLPAVRSTTDVIAPEPRPATLELPPVTGTQSLPPTAAPPPRPQVAPAVEPGVLWAATGQPITGIGAGRYKLTATMLYFERGVLSTNAQQVPIGDVVDVDLRQSITQKARGVGNVMVKVQRSNGFELVVLEDIPEPRKAVSIINETAHAARLAQQERMNTRHYSGAPAMVPQPPAAPAVPSAPPQVDPIAQLRQLGELRDAGILTEEEFAAKKAEILSRL</sequence>
<accession>A0A317DPK1</accession>
<dbReference type="AlphaFoldDB" id="A0A317DPK1"/>
<dbReference type="Pfam" id="PF09851">
    <property type="entry name" value="SHOCT"/>
    <property type="match status" value="1"/>
</dbReference>
<gene>
    <name evidence="4" type="ORF">DKT69_04200</name>
</gene>
<protein>
    <recommendedName>
        <fullName evidence="6">SHOCT domain-containing protein</fullName>
    </recommendedName>
</protein>
<feature type="domain" description="YdbS-like PH" evidence="2">
    <location>
        <begin position="118"/>
        <end position="186"/>
    </location>
</feature>
<proteinExistence type="predicted"/>
<evidence type="ECO:0008006" key="6">
    <source>
        <dbReference type="Google" id="ProtNLM"/>
    </source>
</evidence>
<evidence type="ECO:0000313" key="5">
    <source>
        <dbReference type="Proteomes" id="UP000246050"/>
    </source>
</evidence>